<proteinExistence type="predicted"/>
<feature type="transmembrane region" description="Helical" evidence="1">
    <location>
        <begin position="77"/>
        <end position="98"/>
    </location>
</feature>
<name>Q5WF50_SHOC1</name>
<dbReference type="Pfam" id="PF06686">
    <property type="entry name" value="SpoIIIAC"/>
    <property type="match status" value="1"/>
</dbReference>
<evidence type="ECO:0000256" key="1">
    <source>
        <dbReference type="SAM" id="Phobius"/>
    </source>
</evidence>
<dbReference type="InterPro" id="IPR014211">
    <property type="entry name" value="Spore_III_AD"/>
</dbReference>
<reference evidence="2 3" key="3">
    <citation type="journal article" date="1997" name="Protein Eng.">
        <title>High-resolution crystal structure of M-protease: phylogeny aided analysis of the high-alkaline adaptation mechanism.</title>
        <authorList>
            <person name="Shirai T."/>
            <person name="Suzuki A."/>
            <person name="Yamane T."/>
            <person name="Ashida T."/>
            <person name="Kobayashi T."/>
            <person name="Ito S."/>
        </authorList>
    </citation>
    <scope>NUCLEOTIDE SEQUENCE [LARGE SCALE GENOMIC DNA]</scope>
    <source>
        <strain evidence="2 3">KSM-K16</strain>
    </source>
</reference>
<dbReference type="Proteomes" id="UP000001168">
    <property type="component" value="Chromosome"/>
</dbReference>
<keyword evidence="1" id="KW-0472">Membrane</keyword>
<dbReference type="EMBL" id="AP006627">
    <property type="protein sequence ID" value="BAD65010.1"/>
    <property type="molecule type" value="Genomic_DNA"/>
</dbReference>
<reference evidence="3" key="4">
    <citation type="submission" date="2003-10" db="EMBL/GenBank/DDBJ databases">
        <title>The complete genome sequence of the alkaliphilic Bacillus clausii KSM-K16.</title>
        <authorList>
            <person name="Takaki Y."/>
            <person name="Kageyama Y."/>
            <person name="Shimamura S."/>
            <person name="Suzuki H."/>
            <person name="Nishi S."/>
            <person name="Hatada Y."/>
            <person name="Kawai S."/>
            <person name="Ito S."/>
            <person name="Horikoshi K."/>
        </authorList>
    </citation>
    <scope>NUCLEOTIDE SEQUENCE [LARGE SCALE GENOMIC DNA]</scope>
    <source>
        <strain evidence="3">KSM-K16</strain>
    </source>
</reference>
<dbReference type="STRING" id="66692.ABC2475"/>
<dbReference type="InterPro" id="IPR025664">
    <property type="entry name" value="Spore_III_AC/AD"/>
</dbReference>
<dbReference type="KEGG" id="bcl:ABC2475"/>
<gene>
    <name evidence="2" type="primary">spoIIIAD</name>
    <name evidence="2" type="ordered locus">ABC2475</name>
</gene>
<dbReference type="AlphaFoldDB" id="Q5WF50"/>
<dbReference type="HOGENOM" id="CLU_159353_1_1_9"/>
<keyword evidence="3" id="KW-1185">Reference proteome</keyword>
<sequence length="102" mass="11088">MLTMFVGAFIFLFLIDEIAVMIEMISQLAESANIHMVYLQTILKIIGIAYITEFGAQIAKDAGQSSIASKIELAGKIFILVLAIPIIKAVIEMILSLLPMSG</sequence>
<evidence type="ECO:0000313" key="3">
    <source>
        <dbReference type="Proteomes" id="UP000001168"/>
    </source>
</evidence>
<dbReference type="eggNOG" id="ENOG5032SJW">
    <property type="taxonomic scope" value="Bacteria"/>
</dbReference>
<feature type="transmembrane region" description="Helical" evidence="1">
    <location>
        <begin position="37"/>
        <end position="56"/>
    </location>
</feature>
<organism evidence="2 3">
    <name type="scientific">Shouchella clausii (strain KSM-K16)</name>
    <name type="common">Alkalihalobacillus clausii</name>
    <dbReference type="NCBI Taxonomy" id="66692"/>
    <lineage>
        <taxon>Bacteria</taxon>
        <taxon>Bacillati</taxon>
        <taxon>Bacillota</taxon>
        <taxon>Bacilli</taxon>
        <taxon>Bacillales</taxon>
        <taxon>Bacillaceae</taxon>
        <taxon>Shouchella</taxon>
    </lineage>
</organism>
<reference evidence="2 3" key="1">
    <citation type="journal article" date="1994" name="J. Ferment. Bioeng.">
        <title>Molecular cloning and nucleotide sequence of the gene for an alkaline protease from the alkalophilic Bacillus sp. KSM-K16.</title>
        <authorList>
            <person name="Hakamada Y."/>
            <person name="Kobayashi T."/>
            <person name="Hitomi J."/>
            <person name="Kawai S."/>
            <person name="Ito S."/>
        </authorList>
    </citation>
    <scope>NUCLEOTIDE SEQUENCE [LARGE SCALE GENOMIC DNA]</scope>
    <source>
        <strain evidence="2 3">KSM-K16</strain>
    </source>
</reference>
<accession>Q5WF50</accession>
<reference evidence="2 3" key="2">
    <citation type="journal article" date="1995" name="Appl. Microbiol. Biotechnol.">
        <title>Purification and properties of an alkaline protease from alkalophilic Bacillus sp. KSM-K16.</title>
        <authorList>
            <person name="Kobayashi T."/>
            <person name="Hakamada Y."/>
            <person name="Adachi S."/>
            <person name="Hitomi J."/>
            <person name="Yoshimatsu T."/>
            <person name="Koike K."/>
            <person name="Kawai S."/>
            <person name="Ito S."/>
        </authorList>
    </citation>
    <scope>NUCLEOTIDE SEQUENCE [LARGE SCALE GENOMIC DNA]</scope>
    <source>
        <strain evidence="2 3">KSM-K16</strain>
    </source>
</reference>
<keyword evidence="1" id="KW-1133">Transmembrane helix</keyword>
<dbReference type="NCBIfam" id="TIGR02849">
    <property type="entry name" value="spore_III_AD"/>
    <property type="match status" value="1"/>
</dbReference>
<reference evidence="2 3" key="5">
    <citation type="journal article" date="2007" name="Extremophiles">
        <title>Intragenomic diversity of the V1 regions of 16S rRNA genes in high-alkaline protease-producing Bacillus clausii spp.</title>
        <authorList>
            <person name="Kageyama Y."/>
            <person name="Takaki Y."/>
            <person name="Shimamura S."/>
            <person name="Nishi S."/>
            <person name="Nogi Y."/>
            <person name="Uchimura K."/>
            <person name="Kobayashi T."/>
            <person name="Hitomi J."/>
            <person name="Ozaki K."/>
            <person name="Kawai S."/>
            <person name="Ito S."/>
            <person name="Horikoshi K."/>
        </authorList>
    </citation>
    <scope>NUCLEOTIDE SEQUENCE [LARGE SCALE GENOMIC DNA]</scope>
    <source>
        <strain evidence="2 3">KSM-K16</strain>
    </source>
</reference>
<keyword evidence="1" id="KW-0812">Transmembrane</keyword>
<protein>
    <submittedName>
        <fullName evidence="2">Stage III sporulation protein AD</fullName>
    </submittedName>
</protein>
<evidence type="ECO:0000313" key="2">
    <source>
        <dbReference type="EMBL" id="BAD65010.1"/>
    </source>
</evidence>